<feature type="transmembrane region" description="Helical" evidence="1">
    <location>
        <begin position="65"/>
        <end position="83"/>
    </location>
</feature>
<proteinExistence type="predicted"/>
<evidence type="ECO:0000313" key="3">
    <source>
        <dbReference type="Proteomes" id="UP000710432"/>
    </source>
</evidence>
<name>A0A8J6GXF7_MICOH</name>
<evidence type="ECO:0000313" key="2">
    <source>
        <dbReference type="EMBL" id="KAH0518074.1"/>
    </source>
</evidence>
<dbReference type="AlphaFoldDB" id="A0A8J6GXF7"/>
<dbReference type="EMBL" id="JAATJU010012537">
    <property type="protein sequence ID" value="KAH0518074.1"/>
    <property type="molecule type" value="Genomic_DNA"/>
</dbReference>
<reference evidence="2" key="1">
    <citation type="submission" date="2020-03" db="EMBL/GenBank/DDBJ databases">
        <title>Studies in the Genomics of Life Span.</title>
        <authorList>
            <person name="Glass D."/>
        </authorList>
    </citation>
    <scope>NUCLEOTIDE SEQUENCE</scope>
    <source>
        <strain evidence="2">LTLLF</strain>
        <tissue evidence="2">Muscle</tissue>
    </source>
</reference>
<protein>
    <submittedName>
        <fullName evidence="2">Leucine-rich repeat and calponin homology domain-containing protein 1</fullName>
    </submittedName>
</protein>
<organism evidence="2 3">
    <name type="scientific">Microtus ochrogaster</name>
    <name type="common">Prairie vole</name>
    <dbReference type="NCBI Taxonomy" id="79684"/>
    <lineage>
        <taxon>Eukaryota</taxon>
        <taxon>Metazoa</taxon>
        <taxon>Chordata</taxon>
        <taxon>Craniata</taxon>
        <taxon>Vertebrata</taxon>
        <taxon>Euteleostomi</taxon>
        <taxon>Mammalia</taxon>
        <taxon>Eutheria</taxon>
        <taxon>Euarchontoglires</taxon>
        <taxon>Glires</taxon>
        <taxon>Rodentia</taxon>
        <taxon>Myomorpha</taxon>
        <taxon>Muroidea</taxon>
        <taxon>Cricetidae</taxon>
        <taxon>Arvicolinae</taxon>
        <taxon>Microtus</taxon>
    </lineage>
</organism>
<keyword evidence="1" id="KW-0812">Transmembrane</keyword>
<dbReference type="SUPFAM" id="SSF47576">
    <property type="entry name" value="Calponin-homology domain, CH-domain"/>
    <property type="match status" value="1"/>
</dbReference>
<evidence type="ECO:0000256" key="1">
    <source>
        <dbReference type="SAM" id="Phobius"/>
    </source>
</evidence>
<accession>A0A8J6GXF7</accession>
<gene>
    <name evidence="2" type="ORF">LTLLF_209265</name>
</gene>
<comment type="caution">
    <text evidence="2">The sequence shown here is derived from an EMBL/GenBank/DDBJ whole genome shotgun (WGS) entry which is preliminary data.</text>
</comment>
<keyword evidence="1" id="KW-0472">Membrane</keyword>
<dbReference type="Gene3D" id="1.10.418.10">
    <property type="entry name" value="Calponin-like domain"/>
    <property type="match status" value="1"/>
</dbReference>
<keyword evidence="1" id="KW-1133">Transmembrane helix</keyword>
<dbReference type="Proteomes" id="UP000710432">
    <property type="component" value="Unassembled WGS sequence"/>
</dbReference>
<sequence>MAKCRRNVENFLEACRKLGVPEADLCSPYDILQLDFRHIRKTVDALLALGEKPPQPTSTLRARDLIGFCLVPVLFIVLVYITYRWNALSA</sequence>
<dbReference type="InterPro" id="IPR036872">
    <property type="entry name" value="CH_dom_sf"/>
</dbReference>